<keyword evidence="1" id="KW-1133">Transmembrane helix</keyword>
<keyword evidence="1" id="KW-0812">Transmembrane</keyword>
<evidence type="ECO:0000313" key="2">
    <source>
        <dbReference type="EMBL" id="XBH20711.1"/>
    </source>
</evidence>
<name>A0AAU7DTC9_9MICO</name>
<protein>
    <submittedName>
        <fullName evidence="2">Uncharacterized protein</fullName>
    </submittedName>
</protein>
<accession>A0AAU7DTC9</accession>
<reference evidence="2" key="1">
    <citation type="submission" date="2024-02" db="EMBL/GenBank/DDBJ databases">
        <title>Tomenella chthoni gen. nov. sp. nov., a member of the family Jonesiaceae isolated from bat guano.</title>
        <authorList>
            <person name="Miller S.L."/>
            <person name="King J."/>
            <person name="Sankaranarayanan K."/>
            <person name="Lawson P.A."/>
        </authorList>
    </citation>
    <scope>NUCLEOTIDE SEQUENCE</scope>
    <source>
        <strain evidence="2">BS-20</strain>
    </source>
</reference>
<dbReference type="EMBL" id="CP146203">
    <property type="protein sequence ID" value="XBH20711.1"/>
    <property type="molecule type" value="Genomic_DNA"/>
</dbReference>
<dbReference type="AlphaFoldDB" id="A0AAU7DTC9"/>
<organism evidence="2">
    <name type="scientific">Jonesiaceae bacterium BS-20</name>
    <dbReference type="NCBI Taxonomy" id="3120821"/>
    <lineage>
        <taxon>Bacteria</taxon>
        <taxon>Bacillati</taxon>
        <taxon>Actinomycetota</taxon>
        <taxon>Actinomycetes</taxon>
        <taxon>Micrococcales</taxon>
        <taxon>Jonesiaceae</taxon>
    </lineage>
</organism>
<proteinExistence type="predicted"/>
<keyword evidence="1" id="KW-0472">Membrane</keyword>
<feature type="transmembrane region" description="Helical" evidence="1">
    <location>
        <begin position="21"/>
        <end position="45"/>
    </location>
</feature>
<evidence type="ECO:0000256" key="1">
    <source>
        <dbReference type="SAM" id="Phobius"/>
    </source>
</evidence>
<gene>
    <name evidence="2" type="ORF">V5R04_10785</name>
</gene>
<sequence length="214" mass="22761">MTTNLRNQELIHTGTRSPLSWSILRGGVGLLIVGGVIGGAVSSAYPVQQEAQASSGLGYFVELSPEEQVTALFNTEIFAGKVTSIGQPIRVTERTPEGTIVEAVYTPVDVLVSESFRGSTSSEQTVRLRFLGGTAEGLTFTYPDSIPLAEVLVGEEVFVFSGAIEQAGDEPIAALTPNSILITKGDTLVSPFHDGSDKQAVDRDEFLEILRSEG</sequence>